<gene>
    <name evidence="2" type="ORF">L195_g022587</name>
</gene>
<dbReference type="AlphaFoldDB" id="A0A2K3N8G0"/>
<dbReference type="SUPFAM" id="SSF50249">
    <property type="entry name" value="Nucleic acid-binding proteins"/>
    <property type="match status" value="2"/>
</dbReference>
<dbReference type="InterPro" id="IPR012340">
    <property type="entry name" value="NA-bd_OB-fold"/>
</dbReference>
<dbReference type="InterPro" id="IPR003871">
    <property type="entry name" value="RFA1B/D_OB_1st"/>
</dbReference>
<evidence type="ECO:0000313" key="2">
    <source>
        <dbReference type="EMBL" id="PNX99322.1"/>
    </source>
</evidence>
<dbReference type="Pfam" id="PF02721">
    <property type="entry name" value="DUF223"/>
    <property type="match status" value="1"/>
</dbReference>
<comment type="caution">
    <text evidence="2">The sequence shown here is derived from an EMBL/GenBank/DDBJ whole genome shotgun (WGS) entry which is preliminary data.</text>
</comment>
<organism evidence="2 3">
    <name type="scientific">Trifolium pratense</name>
    <name type="common">Red clover</name>
    <dbReference type="NCBI Taxonomy" id="57577"/>
    <lineage>
        <taxon>Eukaryota</taxon>
        <taxon>Viridiplantae</taxon>
        <taxon>Streptophyta</taxon>
        <taxon>Embryophyta</taxon>
        <taxon>Tracheophyta</taxon>
        <taxon>Spermatophyta</taxon>
        <taxon>Magnoliopsida</taxon>
        <taxon>eudicotyledons</taxon>
        <taxon>Gunneridae</taxon>
        <taxon>Pentapetalae</taxon>
        <taxon>rosids</taxon>
        <taxon>fabids</taxon>
        <taxon>Fabales</taxon>
        <taxon>Fabaceae</taxon>
        <taxon>Papilionoideae</taxon>
        <taxon>50 kb inversion clade</taxon>
        <taxon>NPAAA clade</taxon>
        <taxon>Hologalegina</taxon>
        <taxon>IRL clade</taxon>
        <taxon>Trifolieae</taxon>
        <taxon>Trifolium</taxon>
    </lineage>
</organism>
<sequence length="449" mass="49817">MDNVIALCGKVSPIISLSPTRLDWCIRVRVIRMWSVRSSVVGGNVSEIHLILLDQQGKKIQAVVPNQCVNRLVDVIGLVTNVHYEYADHYLGEGMCAVRVELSDKRGVYQCYLCGSFVHQFRAMVSECCNELPVLVLQFVKIDVKEGYVCVESVTDVTRMLLNPNIHEVSQFKKDFAYLNSVCDFGRNGLSTNGTISRELQFNKVYPHKTVHEFVHTLEDGLFVICAKIVGLFQVDQWWYPVCHCGAFLSISDGSYYCDKCHLCVFSSTSKCKLQIAIQDQTSAALLPMFDYLVKEIGCINNNGLDFALSVNGAAILNKRIVLIIVKKTQRVDEMSDHVVEVVHITDEMGLIKQFHSDGRYFTPTKCVYKPPFGACSSRVCDAGKLSAATATAYSIVAEKELANKDGSKDEVNCLVGPWKEKNQGVTFESQGGTFFTSISGEGSSTCGN</sequence>
<name>A0A2K3N8G0_TRIPR</name>
<accession>A0A2K3N8G0</accession>
<evidence type="ECO:0000259" key="1">
    <source>
        <dbReference type="Pfam" id="PF02721"/>
    </source>
</evidence>
<dbReference type="Proteomes" id="UP000236291">
    <property type="component" value="Unassembled WGS sequence"/>
</dbReference>
<proteinExistence type="predicted"/>
<reference evidence="2 3" key="2">
    <citation type="journal article" date="2017" name="Front. Plant Sci.">
        <title>Gene Classification and Mining of Molecular Markers Useful in Red Clover (Trifolium pratense) Breeding.</title>
        <authorList>
            <person name="Istvanek J."/>
            <person name="Dluhosova J."/>
            <person name="Dluhos P."/>
            <person name="Patkova L."/>
            <person name="Nedelnik J."/>
            <person name="Repkova J."/>
        </authorList>
    </citation>
    <scope>NUCLEOTIDE SEQUENCE [LARGE SCALE GENOMIC DNA]</scope>
    <source>
        <strain evidence="3">cv. Tatra</strain>
        <tissue evidence="2">Young leaves</tissue>
    </source>
</reference>
<evidence type="ECO:0000313" key="3">
    <source>
        <dbReference type="Proteomes" id="UP000236291"/>
    </source>
</evidence>
<dbReference type="EMBL" id="ASHM01017631">
    <property type="protein sequence ID" value="PNX99322.1"/>
    <property type="molecule type" value="Genomic_DNA"/>
</dbReference>
<dbReference type="PANTHER" id="PTHR47165:SF4">
    <property type="entry name" value="OS03G0429900 PROTEIN"/>
    <property type="match status" value="1"/>
</dbReference>
<feature type="domain" description="Replication protein A 70 kDa DNA-binding subunit B/D first OB fold" evidence="1">
    <location>
        <begin position="13"/>
        <end position="76"/>
    </location>
</feature>
<protein>
    <submittedName>
        <fullName evidence="2">Replication factor-A carboxy-terminal domain protein</fullName>
    </submittedName>
</protein>
<dbReference type="STRING" id="57577.A0A2K3N8G0"/>
<dbReference type="Gene3D" id="2.40.50.140">
    <property type="entry name" value="Nucleic acid-binding proteins"/>
    <property type="match status" value="2"/>
</dbReference>
<dbReference type="PANTHER" id="PTHR47165">
    <property type="entry name" value="OS03G0429900 PROTEIN"/>
    <property type="match status" value="1"/>
</dbReference>
<reference evidence="2 3" key="1">
    <citation type="journal article" date="2014" name="Am. J. Bot.">
        <title>Genome assembly and annotation for red clover (Trifolium pratense; Fabaceae).</title>
        <authorList>
            <person name="Istvanek J."/>
            <person name="Jaros M."/>
            <person name="Krenek A."/>
            <person name="Repkova J."/>
        </authorList>
    </citation>
    <scope>NUCLEOTIDE SEQUENCE [LARGE SCALE GENOMIC DNA]</scope>
    <source>
        <strain evidence="3">cv. Tatra</strain>
        <tissue evidence="2">Young leaves</tissue>
    </source>
</reference>